<dbReference type="AlphaFoldDB" id="A0A448X4D1"/>
<feature type="transmembrane region" description="Helical" evidence="2">
    <location>
        <begin position="77"/>
        <end position="97"/>
    </location>
</feature>
<keyword evidence="2" id="KW-0812">Transmembrane</keyword>
<evidence type="ECO:0000256" key="2">
    <source>
        <dbReference type="SAM" id="Phobius"/>
    </source>
</evidence>
<sequence length="99" mass="10882">MHEGGHEQRVANEMASEQCQRPGHDVAQLAERTEVQLDRNDANLAEHTTHGRVTGESRLCRHTDARGTLELVLCTKIFTLVTALFAAISSLFAQVVASQ</sequence>
<organism evidence="3 4">
    <name type="scientific">Protopolystoma xenopodis</name>
    <dbReference type="NCBI Taxonomy" id="117903"/>
    <lineage>
        <taxon>Eukaryota</taxon>
        <taxon>Metazoa</taxon>
        <taxon>Spiralia</taxon>
        <taxon>Lophotrochozoa</taxon>
        <taxon>Platyhelminthes</taxon>
        <taxon>Monogenea</taxon>
        <taxon>Polyopisthocotylea</taxon>
        <taxon>Polystomatidea</taxon>
        <taxon>Polystomatidae</taxon>
        <taxon>Protopolystoma</taxon>
    </lineage>
</organism>
<keyword evidence="2" id="KW-1133">Transmembrane helix</keyword>
<protein>
    <submittedName>
        <fullName evidence="3">Uncharacterized protein</fullName>
    </submittedName>
</protein>
<feature type="region of interest" description="Disordered" evidence="1">
    <location>
        <begin position="1"/>
        <end position="23"/>
    </location>
</feature>
<feature type="compositionally biased region" description="Basic and acidic residues" evidence="1">
    <location>
        <begin position="1"/>
        <end position="10"/>
    </location>
</feature>
<accession>A0A448X4D1</accession>
<gene>
    <name evidence="3" type="ORF">PXEA_LOCUS21190</name>
</gene>
<proteinExistence type="predicted"/>
<evidence type="ECO:0000313" key="4">
    <source>
        <dbReference type="Proteomes" id="UP000784294"/>
    </source>
</evidence>
<evidence type="ECO:0000256" key="1">
    <source>
        <dbReference type="SAM" id="MobiDB-lite"/>
    </source>
</evidence>
<evidence type="ECO:0000313" key="3">
    <source>
        <dbReference type="EMBL" id="VEL27750.1"/>
    </source>
</evidence>
<dbReference type="Proteomes" id="UP000784294">
    <property type="component" value="Unassembled WGS sequence"/>
</dbReference>
<keyword evidence="2" id="KW-0472">Membrane</keyword>
<reference evidence="3" key="1">
    <citation type="submission" date="2018-11" db="EMBL/GenBank/DDBJ databases">
        <authorList>
            <consortium name="Pathogen Informatics"/>
        </authorList>
    </citation>
    <scope>NUCLEOTIDE SEQUENCE</scope>
</reference>
<comment type="caution">
    <text evidence="3">The sequence shown here is derived from an EMBL/GenBank/DDBJ whole genome shotgun (WGS) entry which is preliminary data.</text>
</comment>
<name>A0A448X4D1_9PLAT</name>
<dbReference type="EMBL" id="CAAALY010089588">
    <property type="protein sequence ID" value="VEL27750.1"/>
    <property type="molecule type" value="Genomic_DNA"/>
</dbReference>
<keyword evidence="4" id="KW-1185">Reference proteome</keyword>